<feature type="non-terminal residue" evidence="2">
    <location>
        <position position="179"/>
    </location>
</feature>
<feature type="compositionally biased region" description="Low complexity" evidence="1">
    <location>
        <begin position="169"/>
        <end position="179"/>
    </location>
</feature>
<organism evidence="2">
    <name type="scientific">uncultured Phycisphaerae bacterium</name>
    <dbReference type="NCBI Taxonomy" id="904963"/>
    <lineage>
        <taxon>Bacteria</taxon>
        <taxon>Pseudomonadati</taxon>
        <taxon>Planctomycetota</taxon>
        <taxon>Phycisphaerae</taxon>
        <taxon>environmental samples</taxon>
    </lineage>
</organism>
<feature type="non-terminal residue" evidence="2">
    <location>
        <position position="1"/>
    </location>
</feature>
<dbReference type="EMBL" id="CADCUQ010000527">
    <property type="protein sequence ID" value="CAA9411818.1"/>
    <property type="molecule type" value="Genomic_DNA"/>
</dbReference>
<protein>
    <submittedName>
        <fullName evidence="2">Uncharacterized protein</fullName>
    </submittedName>
</protein>
<name>A0A6J4PID5_9BACT</name>
<proteinExistence type="predicted"/>
<evidence type="ECO:0000313" key="2">
    <source>
        <dbReference type="EMBL" id="CAA9411818.1"/>
    </source>
</evidence>
<gene>
    <name evidence="2" type="ORF">AVDCRST_MAG64-2361</name>
</gene>
<sequence length="179" mass="18933">ADDGGRRPDRVHAGRAGAADPVGQHREQRPADGDQLQAGRRAAVHHPAVGGAGPDQAAHDLDRVGRQRVRPAADAGGPPVTTAAAEPDHRQPGGRDGRHDPRPRHAGDQRAADDPGDHAGEQDPRARRLAGRRPHVQEPPEPAATDRPVLLPDADDFGGRRRRARRPGRPGVRARAGGV</sequence>
<feature type="compositionally biased region" description="Basic and acidic residues" evidence="1">
    <location>
        <begin position="86"/>
        <end position="126"/>
    </location>
</feature>
<feature type="compositionally biased region" description="Basic and acidic residues" evidence="1">
    <location>
        <begin position="1"/>
        <end position="12"/>
    </location>
</feature>
<dbReference type="AlphaFoldDB" id="A0A6J4PID5"/>
<evidence type="ECO:0000256" key="1">
    <source>
        <dbReference type="SAM" id="MobiDB-lite"/>
    </source>
</evidence>
<feature type="compositionally biased region" description="Basic and acidic residues" evidence="1">
    <location>
        <begin position="23"/>
        <end position="32"/>
    </location>
</feature>
<feature type="region of interest" description="Disordered" evidence="1">
    <location>
        <begin position="1"/>
        <end position="179"/>
    </location>
</feature>
<accession>A0A6J4PID5</accession>
<reference evidence="2" key="1">
    <citation type="submission" date="2020-02" db="EMBL/GenBank/DDBJ databases">
        <authorList>
            <person name="Meier V. D."/>
        </authorList>
    </citation>
    <scope>NUCLEOTIDE SEQUENCE</scope>
    <source>
        <strain evidence="2">AVDCRST_MAG64</strain>
    </source>
</reference>